<evidence type="ECO:0000256" key="1">
    <source>
        <dbReference type="ARBA" id="ARBA00023002"/>
    </source>
</evidence>
<dbReference type="RefSeq" id="WP_217807963.1">
    <property type="nucleotide sequence ID" value="NZ_FWFR01000002.1"/>
</dbReference>
<protein>
    <submittedName>
        <fullName evidence="3">N-methyltryptophan oxidase</fullName>
    </submittedName>
</protein>
<dbReference type="InterPro" id="IPR036188">
    <property type="entry name" value="FAD/NAD-bd_sf"/>
</dbReference>
<dbReference type="Pfam" id="PF01266">
    <property type="entry name" value="DAO"/>
    <property type="match status" value="1"/>
</dbReference>
<dbReference type="AlphaFoldDB" id="A0A1Y5TAZ6"/>
<organism evidence="3 4">
    <name type="scientific">Oceanibacterium hippocampi</name>
    <dbReference type="NCBI Taxonomy" id="745714"/>
    <lineage>
        <taxon>Bacteria</taxon>
        <taxon>Pseudomonadati</taxon>
        <taxon>Pseudomonadota</taxon>
        <taxon>Alphaproteobacteria</taxon>
        <taxon>Sneathiellales</taxon>
        <taxon>Sneathiellaceae</taxon>
        <taxon>Oceanibacterium</taxon>
    </lineage>
</organism>
<evidence type="ECO:0000313" key="3">
    <source>
        <dbReference type="EMBL" id="SLN59983.1"/>
    </source>
</evidence>
<evidence type="ECO:0000313" key="4">
    <source>
        <dbReference type="Proteomes" id="UP000193200"/>
    </source>
</evidence>
<name>A0A1Y5TAZ6_9PROT</name>
<dbReference type="EMBL" id="FWFR01000002">
    <property type="protein sequence ID" value="SLN59983.1"/>
    <property type="molecule type" value="Genomic_DNA"/>
</dbReference>
<dbReference type="InParanoid" id="A0A1Y5TAZ6"/>
<dbReference type="GO" id="GO:0005737">
    <property type="term" value="C:cytoplasm"/>
    <property type="evidence" value="ECO:0007669"/>
    <property type="project" value="TreeGrafter"/>
</dbReference>
<evidence type="ECO:0000259" key="2">
    <source>
        <dbReference type="Pfam" id="PF01266"/>
    </source>
</evidence>
<accession>A0A1Y5TAZ6</accession>
<feature type="domain" description="FAD dependent oxidoreductase" evidence="2">
    <location>
        <begin position="6"/>
        <end position="387"/>
    </location>
</feature>
<dbReference type="InterPro" id="IPR006076">
    <property type="entry name" value="FAD-dep_OxRdtase"/>
</dbReference>
<keyword evidence="4" id="KW-1185">Reference proteome</keyword>
<reference evidence="3 4" key="1">
    <citation type="submission" date="2017-03" db="EMBL/GenBank/DDBJ databases">
        <authorList>
            <person name="Afonso C.L."/>
            <person name="Miller P.J."/>
            <person name="Scott M.A."/>
            <person name="Spackman E."/>
            <person name="Goraichik I."/>
            <person name="Dimitrov K.M."/>
            <person name="Suarez D.L."/>
            <person name="Swayne D.E."/>
        </authorList>
    </citation>
    <scope>NUCLEOTIDE SEQUENCE [LARGE SCALE GENOMIC DNA]</scope>
    <source>
        <strain evidence="3 4">CECT 7691</strain>
    </source>
</reference>
<dbReference type="PANTHER" id="PTHR13847">
    <property type="entry name" value="SARCOSINE DEHYDROGENASE-RELATED"/>
    <property type="match status" value="1"/>
</dbReference>
<dbReference type="GO" id="GO:0016491">
    <property type="term" value="F:oxidoreductase activity"/>
    <property type="evidence" value="ECO:0007669"/>
    <property type="project" value="UniProtKB-KW"/>
</dbReference>
<proteinExistence type="predicted"/>
<dbReference type="Gene3D" id="3.50.50.60">
    <property type="entry name" value="FAD/NAD(P)-binding domain"/>
    <property type="match status" value="1"/>
</dbReference>
<dbReference type="SUPFAM" id="SSF51905">
    <property type="entry name" value="FAD/NAD(P)-binding domain"/>
    <property type="match status" value="1"/>
</dbReference>
<gene>
    <name evidence="3" type="ORF">OCH7691_02644</name>
</gene>
<keyword evidence="1" id="KW-0560">Oxidoreductase</keyword>
<sequence>MASQYDAIIIGAGIIGGSIGHELAAKRWKTLNVDRLPAAGYGSTGGSCAIIRTHYSTFDGSALAYEGFFYWDDWASYLGVQDERGLAKFHKTGCVVMKTRQNRYLKPVCDNMDALGIPWEDWDAERVRKAIPVFDTKLFSPPKRLDDPHFGEPTGGELAGGVFFPLAGYISDPQLASHNVQRAAEARGGEFLFNAEVVKILRADGRVTGIELADGRTIASPVVINVAGPHSSKINRMAGVEEGMKIKTRALRQEVVHVPAPAGYDVEKTGYVTSDSDIACYMRPELGNNILVGSEDPECDEREWVDPDDYNTDFTDQWRVQALRAAQRIPSLGIPSRMKGVVDLYDVTDDWIPIYDRSDLDGFYMAIGTSGNQFKNAPIAGKMMAALVEACQAGHDHDRDPLTFRLPNIGREISVGFYSRNRHINPESSFSVLG</sequence>
<dbReference type="Gene3D" id="3.30.9.10">
    <property type="entry name" value="D-Amino Acid Oxidase, subunit A, domain 2"/>
    <property type="match status" value="1"/>
</dbReference>
<dbReference type="PANTHER" id="PTHR13847:SF287">
    <property type="entry name" value="FAD-DEPENDENT OXIDOREDUCTASE DOMAIN-CONTAINING PROTEIN 1"/>
    <property type="match status" value="1"/>
</dbReference>
<dbReference type="Proteomes" id="UP000193200">
    <property type="component" value="Unassembled WGS sequence"/>
</dbReference>